<evidence type="ECO:0000256" key="1">
    <source>
        <dbReference type="ARBA" id="ARBA00004141"/>
    </source>
</evidence>
<evidence type="ECO:0000256" key="2">
    <source>
        <dbReference type="ARBA" id="ARBA00006757"/>
    </source>
</evidence>
<feature type="transmembrane region" description="Helical" evidence="6">
    <location>
        <begin position="48"/>
        <end position="68"/>
    </location>
</feature>
<evidence type="ECO:0000313" key="7">
    <source>
        <dbReference type="EMBL" id="GAD99481.1"/>
    </source>
</evidence>
<evidence type="ECO:0000256" key="4">
    <source>
        <dbReference type="ARBA" id="ARBA00022989"/>
    </source>
</evidence>
<evidence type="ECO:0000256" key="3">
    <source>
        <dbReference type="ARBA" id="ARBA00022692"/>
    </source>
</evidence>
<keyword evidence="5 6" id="KW-0472">Membrane</keyword>
<accession>V5GBQ4</accession>
<protein>
    <submittedName>
        <fullName evidence="7">Integral membrane protein</fullName>
    </submittedName>
</protein>
<dbReference type="OrthoDB" id="5294024at2759"/>
<evidence type="ECO:0000256" key="5">
    <source>
        <dbReference type="ARBA" id="ARBA00023136"/>
    </source>
</evidence>
<reference evidence="8" key="1">
    <citation type="journal article" date="2014" name="Genome Announc.">
        <title>Draft genome sequence of the formaldehyde-resistant fungus Byssochlamys spectabilis No. 5 (anamorph Paecilomyces variotii No. 5) (NBRC109023).</title>
        <authorList>
            <person name="Oka T."/>
            <person name="Ekino K."/>
            <person name="Fukuda K."/>
            <person name="Nomura Y."/>
        </authorList>
    </citation>
    <scope>NUCLEOTIDE SEQUENCE [LARGE SCALE GENOMIC DNA]</scope>
    <source>
        <strain evidence="8">No. 5 / NBRC 109023</strain>
    </source>
</reference>
<dbReference type="PANTHER" id="PTHR42038:SF2">
    <property type="entry name" value="TERPENE CYCLASE AUSL"/>
    <property type="match status" value="1"/>
</dbReference>
<dbReference type="HOGENOM" id="CLU_087059_3_0_1"/>
<dbReference type="Proteomes" id="UP000018001">
    <property type="component" value="Unassembled WGS sequence"/>
</dbReference>
<dbReference type="InParanoid" id="V5GBQ4"/>
<comment type="subcellular location">
    <subcellularLocation>
        <location evidence="1">Membrane</location>
        <topology evidence="1">Multi-pass membrane protein</topology>
    </subcellularLocation>
</comment>
<feature type="transmembrane region" description="Helical" evidence="6">
    <location>
        <begin position="80"/>
        <end position="99"/>
    </location>
</feature>
<comment type="similarity">
    <text evidence="2">Belongs to the paxB family.</text>
</comment>
<evidence type="ECO:0000313" key="8">
    <source>
        <dbReference type="Proteomes" id="UP000018001"/>
    </source>
</evidence>
<proteinExistence type="inferred from homology"/>
<keyword evidence="3 6" id="KW-0812">Transmembrane</keyword>
<dbReference type="AlphaFoldDB" id="V5GBQ4"/>
<organism evidence="7 8">
    <name type="scientific">Byssochlamys spectabilis (strain No. 5 / NBRC 109023)</name>
    <name type="common">Paecilomyces variotii</name>
    <dbReference type="NCBI Taxonomy" id="1356009"/>
    <lineage>
        <taxon>Eukaryota</taxon>
        <taxon>Fungi</taxon>
        <taxon>Dikarya</taxon>
        <taxon>Ascomycota</taxon>
        <taxon>Pezizomycotina</taxon>
        <taxon>Eurotiomycetes</taxon>
        <taxon>Eurotiomycetidae</taxon>
        <taxon>Eurotiales</taxon>
        <taxon>Thermoascaceae</taxon>
        <taxon>Paecilomyces</taxon>
    </lineage>
</organism>
<dbReference type="PANTHER" id="PTHR42038">
    <property type="match status" value="1"/>
</dbReference>
<dbReference type="eggNOG" id="ENOG502RZAD">
    <property type="taxonomic scope" value="Eukaryota"/>
</dbReference>
<dbReference type="Pfam" id="PF25129">
    <property type="entry name" value="Pyr4-TMTC"/>
    <property type="match status" value="1"/>
</dbReference>
<feature type="transmembrane region" description="Helical" evidence="6">
    <location>
        <begin position="18"/>
        <end position="36"/>
    </location>
</feature>
<dbReference type="InterPro" id="IPR039020">
    <property type="entry name" value="PaxB-like"/>
</dbReference>
<evidence type="ECO:0000256" key="6">
    <source>
        <dbReference type="SAM" id="Phobius"/>
    </source>
</evidence>
<dbReference type="GO" id="GO:0016829">
    <property type="term" value="F:lyase activity"/>
    <property type="evidence" value="ECO:0007669"/>
    <property type="project" value="InterPro"/>
</dbReference>
<comment type="caution">
    <text evidence="7">The sequence shown here is derived from an EMBL/GenBank/DDBJ whole genome shotgun (WGS) entry which is preliminary data.</text>
</comment>
<feature type="transmembrane region" description="Helical" evidence="6">
    <location>
        <begin position="111"/>
        <end position="132"/>
    </location>
</feature>
<sequence>MDRFDSSKAPPEYRKVEWLSNLFIAGMGIGWVINYVGMIYQSFRDKTYSMAILPLCCNIAWEFVFGLIYPSENSVEHCTFLAGLTVNFAIIYAAVRFAPNEWPHSPLVMKNMALIFFFGISACVAGHLALAAEIGSELAISWVHVVHHIHFGSLDF</sequence>
<dbReference type="EMBL" id="BAUL01000299">
    <property type="protein sequence ID" value="GAD99481.1"/>
    <property type="molecule type" value="Genomic_DNA"/>
</dbReference>
<keyword evidence="8" id="KW-1185">Reference proteome</keyword>
<keyword evidence="4 6" id="KW-1133">Transmembrane helix</keyword>
<name>V5GBQ4_BYSSN</name>
<gene>
    <name evidence="7" type="ORF">PVAR5_8196</name>
</gene>
<dbReference type="GO" id="GO:0016020">
    <property type="term" value="C:membrane"/>
    <property type="evidence" value="ECO:0007669"/>
    <property type="project" value="UniProtKB-SubCell"/>
</dbReference>